<dbReference type="Proteomes" id="UP001165136">
    <property type="component" value="Unassembled WGS sequence"/>
</dbReference>
<feature type="region of interest" description="Disordered" evidence="1">
    <location>
        <begin position="210"/>
        <end position="230"/>
    </location>
</feature>
<dbReference type="AlphaFoldDB" id="A0A9W6VK59"/>
<gene>
    <name evidence="2" type="ORF">Atai01_68730</name>
</gene>
<evidence type="ECO:0000313" key="2">
    <source>
        <dbReference type="EMBL" id="GLY70254.1"/>
    </source>
</evidence>
<accession>A0A9W6VK59</accession>
<evidence type="ECO:0000256" key="1">
    <source>
        <dbReference type="SAM" id="MobiDB-lite"/>
    </source>
</evidence>
<protein>
    <submittedName>
        <fullName evidence="2">Uncharacterized protein</fullName>
    </submittedName>
</protein>
<reference evidence="2" key="1">
    <citation type="submission" date="2023-03" db="EMBL/GenBank/DDBJ databases">
        <title>Amycolatopsis taiwanensis NBRC 103393.</title>
        <authorList>
            <person name="Ichikawa N."/>
            <person name="Sato H."/>
            <person name="Tonouchi N."/>
        </authorList>
    </citation>
    <scope>NUCLEOTIDE SEQUENCE</scope>
    <source>
        <strain evidence="2">NBRC 103393</strain>
    </source>
</reference>
<evidence type="ECO:0000313" key="3">
    <source>
        <dbReference type="Proteomes" id="UP001165136"/>
    </source>
</evidence>
<name>A0A9W6VK59_9PSEU</name>
<keyword evidence="3" id="KW-1185">Reference proteome</keyword>
<sequence>MPSAWIVDQAWYLHVWRTDPTIQAMLVMIDAIDQDVQRLRPDLDVQAAWQRLTRAKSPAVSFYLLPLDDMESDEDLYIKMNSRGKPLTPFENFKARFEQDIQHSNRADEFAHKIDGPWSDLLWPYHGGDNIIDDELIRYIGFITKLCELREGKLVREPRLGPRARAIFGRENERASEHLDFLFGAFDSWQDGEHISDTFNEVLRRRSRASAAMTRRKSSSSAPPASTCSSSAFDVATSTALSRCSRPCSCTRSCCASSRAPTSSRADYASCGISSRPPKTEYVAPACRL</sequence>
<proteinExistence type="predicted"/>
<comment type="caution">
    <text evidence="2">The sequence shown here is derived from an EMBL/GenBank/DDBJ whole genome shotgun (WGS) entry which is preliminary data.</text>
</comment>
<organism evidence="2 3">
    <name type="scientific">Amycolatopsis taiwanensis</name>
    <dbReference type="NCBI Taxonomy" id="342230"/>
    <lineage>
        <taxon>Bacteria</taxon>
        <taxon>Bacillati</taxon>
        <taxon>Actinomycetota</taxon>
        <taxon>Actinomycetes</taxon>
        <taxon>Pseudonocardiales</taxon>
        <taxon>Pseudonocardiaceae</taxon>
        <taxon>Amycolatopsis</taxon>
    </lineage>
</organism>
<dbReference type="EMBL" id="BSTI01000021">
    <property type="protein sequence ID" value="GLY70254.1"/>
    <property type="molecule type" value="Genomic_DNA"/>
</dbReference>